<dbReference type="Pfam" id="PF00144">
    <property type="entry name" value="Beta-lactamase"/>
    <property type="match status" value="1"/>
</dbReference>
<evidence type="ECO:0000259" key="1">
    <source>
        <dbReference type="Pfam" id="PF00144"/>
    </source>
</evidence>
<dbReference type="PANTHER" id="PTHR46825">
    <property type="entry name" value="D-ALANYL-D-ALANINE-CARBOXYPEPTIDASE/ENDOPEPTIDASE AMPH"/>
    <property type="match status" value="1"/>
</dbReference>
<dbReference type="InterPro" id="IPR012338">
    <property type="entry name" value="Beta-lactam/transpept-like"/>
</dbReference>
<proteinExistence type="predicted"/>
<dbReference type="InterPro" id="IPR001466">
    <property type="entry name" value="Beta-lactam-related"/>
</dbReference>
<dbReference type="InterPro" id="IPR050491">
    <property type="entry name" value="AmpC-like"/>
</dbReference>
<accession>A0ABU8UGT9</accession>
<keyword evidence="3" id="KW-1185">Reference proteome</keyword>
<dbReference type="PANTHER" id="PTHR46825:SF9">
    <property type="entry name" value="BETA-LACTAMASE-RELATED DOMAIN-CONTAINING PROTEIN"/>
    <property type="match status" value="1"/>
</dbReference>
<evidence type="ECO:0000313" key="3">
    <source>
        <dbReference type="Proteomes" id="UP001382904"/>
    </source>
</evidence>
<evidence type="ECO:0000313" key="2">
    <source>
        <dbReference type="EMBL" id="MEJ8646358.1"/>
    </source>
</evidence>
<name>A0ABU8UGT9_9ACTN</name>
<keyword evidence="2" id="KW-0378">Hydrolase</keyword>
<dbReference type="EC" id="3.1.1.103" evidence="2"/>
<gene>
    <name evidence="2" type="ORF">WKI68_44045</name>
</gene>
<reference evidence="2 3" key="1">
    <citation type="submission" date="2024-03" db="EMBL/GenBank/DDBJ databases">
        <title>Novel Streptomyces species of biotechnological and ecological value are a feature of Machair soil.</title>
        <authorList>
            <person name="Prole J.R."/>
            <person name="Goodfellow M."/>
            <person name="Allenby N."/>
            <person name="Ward A.C."/>
        </authorList>
    </citation>
    <scope>NUCLEOTIDE SEQUENCE [LARGE SCALE GENOMIC DNA]</scope>
    <source>
        <strain evidence="2 3">MS1.HAVA.3</strain>
    </source>
</reference>
<organism evidence="2 3">
    <name type="scientific">Streptomyces caledonius</name>
    <dbReference type="NCBI Taxonomy" id="3134107"/>
    <lineage>
        <taxon>Bacteria</taxon>
        <taxon>Bacillati</taxon>
        <taxon>Actinomycetota</taxon>
        <taxon>Actinomycetes</taxon>
        <taxon>Kitasatosporales</taxon>
        <taxon>Streptomycetaceae</taxon>
        <taxon>Streptomyces</taxon>
    </lineage>
</organism>
<dbReference type="EMBL" id="JBBKAM010000004">
    <property type="protein sequence ID" value="MEJ8646358.1"/>
    <property type="molecule type" value="Genomic_DNA"/>
</dbReference>
<dbReference type="GO" id="GO:0016787">
    <property type="term" value="F:hydrolase activity"/>
    <property type="evidence" value="ECO:0007669"/>
    <property type="project" value="UniProtKB-KW"/>
</dbReference>
<dbReference type="Gene3D" id="3.40.710.10">
    <property type="entry name" value="DD-peptidase/beta-lactamase superfamily"/>
    <property type="match status" value="1"/>
</dbReference>
<protein>
    <submittedName>
        <fullName evidence="2">Serine hydrolase domain-containing protein</fullName>
        <ecNumber evidence="2">3.1.1.103</ecNumber>
    </submittedName>
</protein>
<sequence length="350" mass="37044">MAQELGTLAQQTADRLAEQHVGVVVAVVAEDVVEIRGAGSTGADHSRTPGPDTLFEIGSVTKSFTALALARLVSAGTVGLDEPLGDLLPDGTAVPSRDGRQITLQHLATHTSGLPRLPRGMLLQALLRPSKPDPYADCTADALLSGLARTRLGATPGNRFRYSNLGAGLLGLALARRAGTEYETLITREICAPLGMTDTVVTVDGTRSKRSAQGHGRRGRPAAPWHLADLVGAGGLRSTATDLVAFVRAQLDGGPAELAEAIRLSREVEHRTSPFAWVHLGWMAHRLHQRQGAHLQVWHNGGTGGFSSLVGFDPEKRLAVIALGNTQRPVDGPAFDLLRTLQSEHAAMPN</sequence>
<dbReference type="SUPFAM" id="SSF56601">
    <property type="entry name" value="beta-lactamase/transpeptidase-like"/>
    <property type="match status" value="1"/>
</dbReference>
<comment type="caution">
    <text evidence="2">The sequence shown here is derived from an EMBL/GenBank/DDBJ whole genome shotgun (WGS) entry which is preliminary data.</text>
</comment>
<dbReference type="Proteomes" id="UP001382904">
    <property type="component" value="Unassembled WGS sequence"/>
</dbReference>
<feature type="domain" description="Beta-lactamase-related" evidence="1">
    <location>
        <begin position="13"/>
        <end position="332"/>
    </location>
</feature>